<accession>A0A0C2VTY5</accession>
<evidence type="ECO:0000256" key="1">
    <source>
        <dbReference type="SAM" id="Coils"/>
    </source>
</evidence>
<dbReference type="Pfam" id="PF10732">
    <property type="entry name" value="DUF2524"/>
    <property type="match status" value="1"/>
</dbReference>
<evidence type="ECO:0008006" key="4">
    <source>
        <dbReference type="Google" id="ProtNLM"/>
    </source>
</evidence>
<proteinExistence type="predicted"/>
<dbReference type="PATRIC" id="fig|220754.4.peg.2074"/>
<evidence type="ECO:0000313" key="3">
    <source>
        <dbReference type="Proteomes" id="UP000031972"/>
    </source>
</evidence>
<dbReference type="RefSeq" id="WP_041057788.1">
    <property type="nucleotide sequence ID" value="NZ_JXRR01000014.1"/>
</dbReference>
<keyword evidence="3" id="KW-1185">Reference proteome</keyword>
<feature type="coiled-coil region" evidence="1">
    <location>
        <begin position="43"/>
        <end position="81"/>
    </location>
</feature>
<dbReference type="Proteomes" id="UP000031972">
    <property type="component" value="Unassembled WGS sequence"/>
</dbReference>
<sequence length="87" mass="10334">MATRDSVQHCLDHCEEAILSAQTEYDKASLQEHRNDEQFTQAQLQLEQAFMDLEKLMKSANEEQEDTLQRKKLKIQEMQNKMQVLRH</sequence>
<dbReference type="EMBL" id="JXRR01000014">
    <property type="protein sequence ID" value="KIL47886.1"/>
    <property type="molecule type" value="Genomic_DNA"/>
</dbReference>
<evidence type="ECO:0000313" key="2">
    <source>
        <dbReference type="EMBL" id="KIL47886.1"/>
    </source>
</evidence>
<keyword evidence="1" id="KW-0175">Coiled coil</keyword>
<name>A0A0C2VTY5_9BACL</name>
<protein>
    <recommendedName>
        <fullName evidence="4">DUF2524 domain-containing protein</fullName>
    </recommendedName>
</protein>
<gene>
    <name evidence="2" type="ORF">KR50_20530</name>
</gene>
<dbReference type="InterPro" id="IPR019668">
    <property type="entry name" value="Uncharacterised_YtzC"/>
</dbReference>
<dbReference type="OrthoDB" id="2970872at2"/>
<reference evidence="2 3" key="1">
    <citation type="submission" date="2015-01" db="EMBL/GenBank/DDBJ databases">
        <title>Jeotgalibacillus campisalis genome sequencing.</title>
        <authorList>
            <person name="Goh K.M."/>
            <person name="Chan K.-G."/>
            <person name="Yaakop A.S."/>
            <person name="Ee R."/>
            <person name="Gan H.M."/>
            <person name="Chan C.S."/>
        </authorList>
    </citation>
    <scope>NUCLEOTIDE SEQUENCE [LARGE SCALE GENOMIC DNA]</scope>
    <source>
        <strain evidence="2 3">SF-57</strain>
    </source>
</reference>
<dbReference type="AlphaFoldDB" id="A0A0C2VTY5"/>
<comment type="caution">
    <text evidence="2">The sequence shown here is derived from an EMBL/GenBank/DDBJ whole genome shotgun (WGS) entry which is preliminary data.</text>
</comment>
<organism evidence="2 3">
    <name type="scientific">Jeotgalibacillus campisalis</name>
    <dbReference type="NCBI Taxonomy" id="220754"/>
    <lineage>
        <taxon>Bacteria</taxon>
        <taxon>Bacillati</taxon>
        <taxon>Bacillota</taxon>
        <taxon>Bacilli</taxon>
        <taxon>Bacillales</taxon>
        <taxon>Caryophanaceae</taxon>
        <taxon>Jeotgalibacillus</taxon>
    </lineage>
</organism>